<dbReference type="InterPro" id="IPR003594">
    <property type="entry name" value="HATPase_dom"/>
</dbReference>
<dbReference type="SMART" id="SM00388">
    <property type="entry name" value="HisKA"/>
    <property type="match status" value="1"/>
</dbReference>
<evidence type="ECO:0000259" key="5">
    <source>
        <dbReference type="PROSITE" id="PS50109"/>
    </source>
</evidence>
<evidence type="ECO:0000256" key="3">
    <source>
        <dbReference type="ARBA" id="ARBA00022553"/>
    </source>
</evidence>
<keyword evidence="6" id="KW-0808">Transferase</keyword>
<keyword evidence="4" id="KW-0812">Transmembrane</keyword>
<dbReference type="SMART" id="SM00387">
    <property type="entry name" value="HATPase_c"/>
    <property type="match status" value="1"/>
</dbReference>
<keyword evidence="7" id="KW-1185">Reference proteome</keyword>
<proteinExistence type="predicted"/>
<organism evidence="6 7">
    <name type="scientific">Marinomonas mediterranea (strain ATCC 700492 / JCM 21426 / NBRC 103028 / MMB-1)</name>
    <dbReference type="NCBI Taxonomy" id="717774"/>
    <lineage>
        <taxon>Bacteria</taxon>
        <taxon>Pseudomonadati</taxon>
        <taxon>Pseudomonadota</taxon>
        <taxon>Gammaproteobacteria</taxon>
        <taxon>Oceanospirillales</taxon>
        <taxon>Oceanospirillaceae</taxon>
        <taxon>Marinomonas</taxon>
    </lineage>
</organism>
<protein>
    <recommendedName>
        <fullName evidence="2">histidine kinase</fullName>
        <ecNumber evidence="2">2.7.13.3</ecNumber>
    </recommendedName>
</protein>
<gene>
    <name evidence="6" type="ordered locus">Marme_4154</name>
</gene>
<dbReference type="SUPFAM" id="SSF47384">
    <property type="entry name" value="Homodimeric domain of signal transducing histidine kinase"/>
    <property type="match status" value="1"/>
</dbReference>
<dbReference type="PANTHER" id="PTHR45339">
    <property type="entry name" value="HYBRID SIGNAL TRANSDUCTION HISTIDINE KINASE J"/>
    <property type="match status" value="1"/>
</dbReference>
<dbReference type="eggNOG" id="COG2205">
    <property type="taxonomic scope" value="Bacteria"/>
</dbReference>
<dbReference type="Gene3D" id="3.30.565.10">
    <property type="entry name" value="Histidine kinase-like ATPase, C-terminal domain"/>
    <property type="match status" value="1"/>
</dbReference>
<dbReference type="EMBL" id="CP002583">
    <property type="protein sequence ID" value="ADZ93353.1"/>
    <property type="molecule type" value="Genomic_DNA"/>
</dbReference>
<dbReference type="InterPro" id="IPR036890">
    <property type="entry name" value="HATPase_C_sf"/>
</dbReference>
<keyword evidence="6" id="KW-0418">Kinase</keyword>
<dbReference type="InterPro" id="IPR005467">
    <property type="entry name" value="His_kinase_dom"/>
</dbReference>
<dbReference type="RefSeq" id="WP_013663255.1">
    <property type="nucleotide sequence ID" value="NC_015276.1"/>
</dbReference>
<dbReference type="OrthoDB" id="6093660at2"/>
<dbReference type="EC" id="2.7.13.3" evidence="2"/>
<evidence type="ECO:0000256" key="1">
    <source>
        <dbReference type="ARBA" id="ARBA00000085"/>
    </source>
</evidence>
<dbReference type="PROSITE" id="PS50109">
    <property type="entry name" value="HIS_KIN"/>
    <property type="match status" value="1"/>
</dbReference>
<dbReference type="SUPFAM" id="SSF55874">
    <property type="entry name" value="ATPase domain of HSP90 chaperone/DNA topoisomerase II/histidine kinase"/>
    <property type="match status" value="1"/>
</dbReference>
<evidence type="ECO:0000313" key="7">
    <source>
        <dbReference type="Proteomes" id="UP000001062"/>
    </source>
</evidence>
<dbReference type="Pfam" id="PF02518">
    <property type="entry name" value="HATPase_c"/>
    <property type="match status" value="1"/>
</dbReference>
<keyword evidence="4" id="KW-1133">Transmembrane helix</keyword>
<evidence type="ECO:0000256" key="2">
    <source>
        <dbReference type="ARBA" id="ARBA00012438"/>
    </source>
</evidence>
<dbReference type="PRINTS" id="PR00344">
    <property type="entry name" value="BCTRLSENSOR"/>
</dbReference>
<reference evidence="6 7" key="1">
    <citation type="journal article" date="2012" name="Stand. Genomic Sci.">
        <title>Complete genome sequence of the melanogenic marine bacterium Marinomonas mediterranea type strain (MMB-1(T)).</title>
        <authorList>
            <person name="Lucas-Elio P."/>
            <person name="Goodwin L."/>
            <person name="Woyke T."/>
            <person name="Pitluck S."/>
            <person name="Nolan M."/>
            <person name="Kyrpides N.C."/>
            <person name="Detter J.C."/>
            <person name="Copeland A."/>
            <person name="Teshima H."/>
            <person name="Bruce D."/>
            <person name="Detter C."/>
            <person name="Tapia R."/>
            <person name="Han S."/>
            <person name="Land M.L."/>
            <person name="Ivanova N."/>
            <person name="Mikhailova N."/>
            <person name="Johnston A.W."/>
            <person name="Sanchez-Amat A."/>
        </authorList>
    </citation>
    <scope>NUCLEOTIDE SEQUENCE [LARGE SCALE GENOMIC DNA]</scope>
    <source>
        <strain evidence="7">ATCC 700492 / JCM 21426 / NBRC 103028 / MMB-1</strain>
    </source>
</reference>
<name>F2K104_MARM1</name>
<feature type="transmembrane region" description="Helical" evidence="4">
    <location>
        <begin position="16"/>
        <end position="39"/>
    </location>
</feature>
<keyword evidence="3" id="KW-0597">Phosphoprotein</keyword>
<keyword evidence="4" id="KW-0472">Membrane</keyword>
<dbReference type="PATRIC" id="fig|717774.3.peg.4302"/>
<feature type="transmembrane region" description="Helical" evidence="4">
    <location>
        <begin position="185"/>
        <end position="208"/>
    </location>
</feature>
<sequence>MWKFLRPQWLFGSRQYLGYGLITMLLMMVIVCFLLIVAVSDGQRANNRTIFESYRWNALQFQLQSFRFEQFLLNLKDDDFPLQGEAYDQYDIVMSRIDLLRNNQVGTIFRNYTDARTIRLLNIINGELELISLGIERLENSEKSSIQRILNRLNRMTPQINEFVVLTHQDANKYANSKRQELKSWLNYIQMLGGIFLICLLLLLFISYRSIRNLKQMNDRCLALESKLQDALEEKTDTLTMISQEVRAPLNAVLGVSGSLSKGPTPERSKDLGRRLEEYGTQLLGSIEMLQDLALIDAQQLELAPKSGAIRLNMESCLVNSGPQLNRKGLRSVFLVDSSIPESIVADFSRLREIVLALIQNATTFTPSGTVSVILRMSANEPNSTQQSENDEHMTQMMQIAVRDTGTGLPVAIQKALRNNPMQASYSEKHAAKDMRLGLTLCHKLIYLMGGNLHFSSSSRNGTEFWVDVPIHIKHNTKRTSNPVLQDKHVLLVDSDKHLARTISILLMAYGMHVTHSETGGLLSDEDIDVVLLAQDQAVDSDGLDYLVDLYNSDIPILGDKRYVSERCISLLAPRQIKFPYIHNQTEQALIDVLSNVQLYAGKKTLPNSEDSE</sequence>
<dbReference type="InterPro" id="IPR003661">
    <property type="entry name" value="HisK_dim/P_dom"/>
</dbReference>
<dbReference type="HOGENOM" id="CLU_456949_0_0_6"/>
<dbReference type="STRING" id="717774.Marme_4154"/>
<dbReference type="InterPro" id="IPR036097">
    <property type="entry name" value="HisK_dim/P_sf"/>
</dbReference>
<dbReference type="PANTHER" id="PTHR45339:SF5">
    <property type="entry name" value="HISTIDINE KINASE"/>
    <property type="match status" value="1"/>
</dbReference>
<dbReference type="GO" id="GO:0000155">
    <property type="term" value="F:phosphorelay sensor kinase activity"/>
    <property type="evidence" value="ECO:0007669"/>
    <property type="project" value="InterPro"/>
</dbReference>
<dbReference type="Proteomes" id="UP000001062">
    <property type="component" value="Chromosome"/>
</dbReference>
<dbReference type="AlphaFoldDB" id="F2K104"/>
<dbReference type="KEGG" id="mme:Marme_4154"/>
<evidence type="ECO:0000256" key="4">
    <source>
        <dbReference type="SAM" id="Phobius"/>
    </source>
</evidence>
<dbReference type="Gene3D" id="1.10.287.130">
    <property type="match status" value="1"/>
</dbReference>
<comment type="catalytic activity">
    <reaction evidence="1">
        <text>ATP + protein L-histidine = ADP + protein N-phospho-L-histidine.</text>
        <dbReference type="EC" id="2.7.13.3"/>
    </reaction>
</comment>
<feature type="domain" description="Histidine kinase" evidence="5">
    <location>
        <begin position="241"/>
        <end position="473"/>
    </location>
</feature>
<accession>F2K104</accession>
<evidence type="ECO:0000313" key="6">
    <source>
        <dbReference type="EMBL" id="ADZ93353.1"/>
    </source>
</evidence>
<dbReference type="InterPro" id="IPR004358">
    <property type="entry name" value="Sig_transdc_His_kin-like_C"/>
</dbReference>